<dbReference type="Proteomes" id="UP000235371">
    <property type="component" value="Unassembled WGS sequence"/>
</dbReference>
<feature type="transmembrane region" description="Helical" evidence="6">
    <location>
        <begin position="264"/>
        <end position="286"/>
    </location>
</feature>
<evidence type="ECO:0000256" key="6">
    <source>
        <dbReference type="SAM" id="Phobius"/>
    </source>
</evidence>
<dbReference type="GO" id="GO:0016020">
    <property type="term" value="C:membrane"/>
    <property type="evidence" value="ECO:0007669"/>
    <property type="project" value="UniProtKB-SubCell"/>
</dbReference>
<evidence type="ECO:0000256" key="4">
    <source>
        <dbReference type="ARBA" id="ARBA00023136"/>
    </source>
</evidence>
<dbReference type="InterPro" id="IPR052337">
    <property type="entry name" value="SAT4-like"/>
</dbReference>
<keyword evidence="9" id="KW-1185">Reference proteome</keyword>
<feature type="domain" description="Rhodopsin" evidence="7">
    <location>
        <begin position="50"/>
        <end position="292"/>
    </location>
</feature>
<feature type="transmembrane region" description="Helical" evidence="6">
    <location>
        <begin position="66"/>
        <end position="92"/>
    </location>
</feature>
<feature type="transmembrane region" description="Helical" evidence="6">
    <location>
        <begin position="32"/>
        <end position="54"/>
    </location>
</feature>
<comment type="subcellular location">
    <subcellularLocation>
        <location evidence="1">Membrane</location>
        <topology evidence="1">Multi-pass membrane protein</topology>
    </subcellularLocation>
</comment>
<dbReference type="InterPro" id="IPR049326">
    <property type="entry name" value="Rhodopsin_dom_fungi"/>
</dbReference>
<dbReference type="InParanoid" id="A0A2J6TDV7"/>
<evidence type="ECO:0000256" key="1">
    <source>
        <dbReference type="ARBA" id="ARBA00004141"/>
    </source>
</evidence>
<evidence type="ECO:0000313" key="9">
    <source>
        <dbReference type="Proteomes" id="UP000235371"/>
    </source>
</evidence>
<keyword evidence="3 6" id="KW-1133">Transmembrane helix</keyword>
<comment type="similarity">
    <text evidence="5">Belongs to the SAT4 family.</text>
</comment>
<gene>
    <name evidence="8" type="ORF">K444DRAFT_526351</name>
</gene>
<accession>A0A2J6TDV7</accession>
<dbReference type="GeneID" id="36582612"/>
<dbReference type="RefSeq" id="XP_024738111.1">
    <property type="nucleotide sequence ID" value="XM_024874532.1"/>
</dbReference>
<feature type="transmembrane region" description="Helical" evidence="6">
    <location>
        <begin position="144"/>
        <end position="170"/>
    </location>
</feature>
<feature type="transmembrane region" description="Helical" evidence="6">
    <location>
        <begin position="112"/>
        <end position="132"/>
    </location>
</feature>
<dbReference type="PANTHER" id="PTHR33048:SF129">
    <property type="entry name" value="INTEGRAL MEMBRANE PROTEIN-RELATED"/>
    <property type="match status" value="1"/>
</dbReference>
<feature type="transmembrane region" description="Helical" evidence="6">
    <location>
        <begin position="190"/>
        <end position="214"/>
    </location>
</feature>
<proteinExistence type="inferred from homology"/>
<feature type="transmembrane region" description="Helical" evidence="6">
    <location>
        <begin position="226"/>
        <end position="244"/>
    </location>
</feature>
<evidence type="ECO:0000259" key="7">
    <source>
        <dbReference type="Pfam" id="PF20684"/>
    </source>
</evidence>
<evidence type="ECO:0000256" key="5">
    <source>
        <dbReference type="ARBA" id="ARBA00038359"/>
    </source>
</evidence>
<evidence type="ECO:0000256" key="3">
    <source>
        <dbReference type="ARBA" id="ARBA00022989"/>
    </source>
</evidence>
<evidence type="ECO:0000313" key="8">
    <source>
        <dbReference type="EMBL" id="PMD61207.1"/>
    </source>
</evidence>
<reference evidence="8 9" key="1">
    <citation type="submission" date="2016-04" db="EMBL/GenBank/DDBJ databases">
        <title>A degradative enzymes factory behind the ericoid mycorrhizal symbiosis.</title>
        <authorList>
            <consortium name="DOE Joint Genome Institute"/>
            <person name="Martino E."/>
            <person name="Morin E."/>
            <person name="Grelet G."/>
            <person name="Kuo A."/>
            <person name="Kohler A."/>
            <person name="Daghino S."/>
            <person name="Barry K."/>
            <person name="Choi C."/>
            <person name="Cichocki N."/>
            <person name="Clum A."/>
            <person name="Copeland A."/>
            <person name="Hainaut M."/>
            <person name="Haridas S."/>
            <person name="Labutti K."/>
            <person name="Lindquist E."/>
            <person name="Lipzen A."/>
            <person name="Khouja H.-R."/>
            <person name="Murat C."/>
            <person name="Ohm R."/>
            <person name="Olson A."/>
            <person name="Spatafora J."/>
            <person name="Veneault-Fourrey C."/>
            <person name="Henrissat B."/>
            <person name="Grigoriev I."/>
            <person name="Martin F."/>
            <person name="Perotto S."/>
        </authorList>
    </citation>
    <scope>NUCLEOTIDE SEQUENCE [LARGE SCALE GENOMIC DNA]</scope>
    <source>
        <strain evidence="8 9">E</strain>
    </source>
</reference>
<organism evidence="8 9">
    <name type="scientific">Hyaloscypha bicolor E</name>
    <dbReference type="NCBI Taxonomy" id="1095630"/>
    <lineage>
        <taxon>Eukaryota</taxon>
        <taxon>Fungi</taxon>
        <taxon>Dikarya</taxon>
        <taxon>Ascomycota</taxon>
        <taxon>Pezizomycotina</taxon>
        <taxon>Leotiomycetes</taxon>
        <taxon>Helotiales</taxon>
        <taxon>Hyaloscyphaceae</taxon>
        <taxon>Hyaloscypha</taxon>
        <taxon>Hyaloscypha bicolor</taxon>
    </lineage>
</organism>
<dbReference type="OrthoDB" id="444631at2759"/>
<dbReference type="STRING" id="1095630.A0A2J6TDV7"/>
<keyword evidence="4 6" id="KW-0472">Membrane</keyword>
<dbReference type="EMBL" id="KZ613786">
    <property type="protein sequence ID" value="PMD61207.1"/>
    <property type="molecule type" value="Genomic_DNA"/>
</dbReference>
<dbReference type="AlphaFoldDB" id="A0A2J6TDV7"/>
<name>A0A2J6TDV7_9HELO</name>
<protein>
    <recommendedName>
        <fullName evidence="7">Rhodopsin domain-containing protein</fullName>
    </recommendedName>
</protein>
<sequence>MDAFSDIRPIPLDVILSWPKPNYVDPIRRGPALVIVNSLLLPVALVVVGLRLYTRLKICRSAELDDLFIALAVVPAIGLTIAVCLATSRYSWDVHIWDVPPEDIIPSRQVTFTAQFLFLWATNLTKVAILLFYRRLSAPSMKKIFNYCVLGTLTFVVCYTIALSIGLLNVCTPLAGFWDVAIPHHCIDQIRFELVAAMINIAVDLVIMVLPLPTVWSLQLPKRQKLALSGVFMLGTLVCLAGAIRAYYVDVIVSKTFDTTWEGYILWMFVALEVDIALICASAPVLKPLFRRYFNNSIYNTGSHKIRTRASLNQERRAESGLSFRDAFQVPVELSSVGHTKINGETQKPLPPVPESEKGFILKKDDNSDGESMFIIQQMDIEERKPANACCSRTRNGGRCQKLNELWARKEPCSGV</sequence>
<dbReference type="Pfam" id="PF20684">
    <property type="entry name" value="Fung_rhodopsin"/>
    <property type="match status" value="1"/>
</dbReference>
<evidence type="ECO:0000256" key="2">
    <source>
        <dbReference type="ARBA" id="ARBA00022692"/>
    </source>
</evidence>
<dbReference type="PANTHER" id="PTHR33048">
    <property type="entry name" value="PTH11-LIKE INTEGRAL MEMBRANE PROTEIN (AFU_ORTHOLOGUE AFUA_5G11245)"/>
    <property type="match status" value="1"/>
</dbReference>
<keyword evidence="2 6" id="KW-0812">Transmembrane</keyword>